<sequence length="91" mass="10894">MGLYLICNRDIFAYITKRFASWNSNYWRCSHFCNSCYSPFQFSLSFDDYLNGFLMAGIAEEIVFRGLILQEINKKWLFGKQILLQLSYFWS</sequence>
<comment type="caution">
    <text evidence="2">The sequence shown here is derived from an EMBL/GenBank/DDBJ whole genome shotgun (WGS) entry which is preliminary data.</text>
</comment>
<organism evidence="2 3">
    <name type="scientific">Metabacillus rhizolycopersici</name>
    <dbReference type="NCBI Taxonomy" id="2875709"/>
    <lineage>
        <taxon>Bacteria</taxon>
        <taxon>Bacillati</taxon>
        <taxon>Bacillota</taxon>
        <taxon>Bacilli</taxon>
        <taxon>Bacillales</taxon>
        <taxon>Bacillaceae</taxon>
        <taxon>Metabacillus</taxon>
    </lineage>
</organism>
<dbReference type="InterPro" id="IPR003675">
    <property type="entry name" value="Rce1/LyrA-like_dom"/>
</dbReference>
<evidence type="ECO:0000313" key="3">
    <source>
        <dbReference type="Proteomes" id="UP001165287"/>
    </source>
</evidence>
<proteinExistence type="predicted"/>
<gene>
    <name evidence="2" type="ORF">K9V48_27780</name>
</gene>
<dbReference type="EMBL" id="JAIQUM010000186">
    <property type="protein sequence ID" value="MBZ5753890.1"/>
    <property type="molecule type" value="Genomic_DNA"/>
</dbReference>
<feature type="domain" description="CAAX prenyl protease 2/Lysostaphin resistance protein A-like" evidence="1">
    <location>
        <begin position="50"/>
        <end position="82"/>
    </location>
</feature>
<dbReference type="Proteomes" id="UP001165287">
    <property type="component" value="Unassembled WGS sequence"/>
</dbReference>
<protein>
    <recommendedName>
        <fullName evidence="1">CAAX prenyl protease 2/Lysostaphin resistance protein A-like domain-containing protein</fullName>
    </recommendedName>
</protein>
<name>A0ABS7UZY1_9BACI</name>
<evidence type="ECO:0000313" key="2">
    <source>
        <dbReference type="EMBL" id="MBZ5753890.1"/>
    </source>
</evidence>
<dbReference type="RefSeq" id="WP_224142284.1">
    <property type="nucleotide sequence ID" value="NZ_JAIQUM010000186.1"/>
</dbReference>
<evidence type="ECO:0000259" key="1">
    <source>
        <dbReference type="Pfam" id="PF02517"/>
    </source>
</evidence>
<keyword evidence="3" id="KW-1185">Reference proteome</keyword>
<accession>A0ABS7UZY1</accession>
<dbReference type="Pfam" id="PF02517">
    <property type="entry name" value="Rce1-like"/>
    <property type="match status" value="1"/>
</dbReference>
<reference evidence="2" key="1">
    <citation type="submission" date="2024-05" db="EMBL/GenBank/DDBJ databases">
        <title>Metabacillus sp. nov., isolated from the rhizosphere soil of tomato plants.</title>
        <authorList>
            <person name="Ma R."/>
        </authorList>
    </citation>
    <scope>NUCLEOTIDE SEQUENCE</scope>
    <source>
        <strain evidence="2">DBTR6</strain>
    </source>
</reference>